<dbReference type="Pfam" id="PF07992">
    <property type="entry name" value="Pyr_redox_2"/>
    <property type="match status" value="1"/>
</dbReference>
<gene>
    <name evidence="12" type="ORF">bsdE14_11000</name>
</gene>
<keyword evidence="13" id="KW-1185">Reference proteome</keyword>
<dbReference type="InterPro" id="IPR036188">
    <property type="entry name" value="FAD/NAD-bd_sf"/>
</dbReference>
<dbReference type="InterPro" id="IPR001279">
    <property type="entry name" value="Metallo-B-lactamas"/>
</dbReference>
<reference evidence="12 13" key="1">
    <citation type="journal article" date="2024" name="Int. J. Syst. Evol. Microbiol.">
        <title>Clostridium omnivorum sp. nov., isolated from anoxic soil under the treatment of reductive soil disinfestation.</title>
        <authorList>
            <person name="Ueki A."/>
            <person name="Tonouchi A."/>
            <person name="Kaku N."/>
            <person name="Honma S."/>
            <person name="Ueki K."/>
        </authorList>
    </citation>
    <scope>NUCLEOTIDE SEQUENCE [LARGE SCALE GENOMIC DNA]</scope>
    <source>
        <strain evidence="12 13">E14</strain>
    </source>
</reference>
<dbReference type="InterPro" id="IPR029039">
    <property type="entry name" value="Flavoprotein-like_sf"/>
</dbReference>
<evidence type="ECO:0000256" key="3">
    <source>
        <dbReference type="ARBA" id="ARBA00001974"/>
    </source>
</evidence>
<evidence type="ECO:0000256" key="1">
    <source>
        <dbReference type="ARBA" id="ARBA00001962"/>
    </source>
</evidence>
<comment type="cofactor">
    <cofactor evidence="2">
        <name>Fe(3+)</name>
        <dbReference type="ChEBI" id="CHEBI:29034"/>
    </cofactor>
</comment>
<dbReference type="PANTHER" id="PTHR32145">
    <property type="entry name" value="DIFLAVIN FLAVOPROTEIN A 2-RELATED"/>
    <property type="match status" value="1"/>
</dbReference>
<dbReference type="PANTHER" id="PTHR32145:SF11">
    <property type="entry name" value="DIFLAVIN FLAVOPROTEIN A 2-RELATED"/>
    <property type="match status" value="1"/>
</dbReference>
<organism evidence="12 13">
    <name type="scientific">Clostridium omnivorum</name>
    <dbReference type="NCBI Taxonomy" id="1604902"/>
    <lineage>
        <taxon>Bacteria</taxon>
        <taxon>Bacillati</taxon>
        <taxon>Bacillota</taxon>
        <taxon>Clostridia</taxon>
        <taxon>Eubacteriales</taxon>
        <taxon>Clostridiaceae</taxon>
        <taxon>Clostridium</taxon>
    </lineage>
</organism>
<proteinExistence type="inferred from homology"/>
<dbReference type="Proteomes" id="UP001208567">
    <property type="component" value="Unassembled WGS sequence"/>
</dbReference>
<dbReference type="Gene3D" id="3.60.15.10">
    <property type="entry name" value="Ribonuclease Z/Hydroxyacylglutathione hydrolase-like"/>
    <property type="match status" value="1"/>
</dbReference>
<dbReference type="Gene3D" id="2.20.28.10">
    <property type="match status" value="1"/>
</dbReference>
<keyword evidence="9" id="KW-0408">Iron</keyword>
<keyword evidence="7" id="KW-0274">FAD</keyword>
<accession>A0ABQ5N3D5</accession>
<feature type="domain" description="Flavodoxin-like" evidence="10">
    <location>
        <begin position="260"/>
        <end position="400"/>
    </location>
</feature>
<dbReference type="InterPro" id="IPR051285">
    <property type="entry name" value="NADH_oxidoreductase_modular"/>
</dbReference>
<dbReference type="Pfam" id="PF18267">
    <property type="entry name" value="Rubredoxin_C"/>
    <property type="match status" value="1"/>
</dbReference>
<dbReference type="InterPro" id="IPR036866">
    <property type="entry name" value="RibonucZ/Hydroxyglut_hydro"/>
</dbReference>
<dbReference type="InterPro" id="IPR016156">
    <property type="entry name" value="FAD/NAD-linked_Rdtase_dimer_sf"/>
</dbReference>
<evidence type="ECO:0000256" key="7">
    <source>
        <dbReference type="ARBA" id="ARBA00022827"/>
    </source>
</evidence>
<evidence type="ECO:0000313" key="12">
    <source>
        <dbReference type="EMBL" id="GLC29690.1"/>
    </source>
</evidence>
<keyword evidence="6" id="KW-0285">Flavoprotein</keyword>
<protein>
    <submittedName>
        <fullName evidence="12">Oxidoreductase</fullName>
    </submittedName>
</protein>
<evidence type="ECO:0000256" key="9">
    <source>
        <dbReference type="ARBA" id="ARBA00023004"/>
    </source>
</evidence>
<dbReference type="SUPFAM" id="SSF57802">
    <property type="entry name" value="Rubredoxin-like"/>
    <property type="match status" value="1"/>
</dbReference>
<dbReference type="InterPro" id="IPR008254">
    <property type="entry name" value="Flavodoxin/NO_synth"/>
</dbReference>
<dbReference type="InterPro" id="IPR023753">
    <property type="entry name" value="FAD/NAD-binding_dom"/>
</dbReference>
<dbReference type="Pfam" id="PF21349">
    <property type="entry name" value="RUBY_RBDX"/>
    <property type="match status" value="1"/>
</dbReference>
<dbReference type="SUPFAM" id="SSF52218">
    <property type="entry name" value="Flavoproteins"/>
    <property type="match status" value="1"/>
</dbReference>
<comment type="cofactor">
    <cofactor evidence="3">
        <name>FAD</name>
        <dbReference type="ChEBI" id="CHEBI:57692"/>
    </cofactor>
</comment>
<sequence>MLKALEVKKDIHWVGSLDPELRVFDIVMYTPYGTTYNSYVVKGSEKTAIFETVKEKTFEQYLERLKSLNINFDEIAYIVVDHTEPDHAGSVGKLLDYAKNAKVVGSAPAIRFLKQIVNRPFEEIVVKHGDTLSLGNKTLKFIDAPFLHWPDSIYTYIEEDNLLLTCDSFGSHYCFEGMYNDLIPEDKRSEYMEALKYYYDCIMGPFKTYVLKALDKISKLKIDTICTGHGPILRKNIEEYFELYRKWSTEVAPADGKTRVVLPYVTAYGYTEQLAQKIAEGIKSQINDAIIDMYDVIYHKQEDILEKIYFADAVLFGSPTINGDALKPILDILTIMNPLVHGGKIAGAFGSFGWSGEAVPNIEARLRALRMKLVTPGLKINFKPNEAELEQAFKYGESVALKIKEVQSKGVKPLDRSNVKLWKCIVCNEVFEGDMPPEVCPACGADKSQFIEVKKEKLEFKVSKKEKYVIIGNGAAGYYSADAIRKRNPEAEIQIISGEKALTYYRPQLSDLLVEEINEKRFYLSPEKWYEDKNIKLLLNTWVETINSEKNTVTLQSGEEISFDKLIIATGSSNFIPPITGVKKQGVFTLRDIDDLNNIKAEMKSASNAVVIGGGILGIESAAMLKQSGLNVTVVELVPRLLPIQLDKEGSELFESEIQGFGITTLKGEAAAEILGNEHVSGVKLKSGKIIDADLVIFSVGIRPNKALAEKAGIKVDRGIIVNEHMETSSPNIYACGDAAQVNNKVYGNWPAAIEMAKAAGANAVGDTVSFKDFVNSTIFSELGLELYSIGEIPEASAEIIELGSKDESAKIYKKLFFRDHKLIGGILLGDKSKAVKLSNAIKTGDTLAEVLKKGIL</sequence>
<dbReference type="PROSITE" id="PS50903">
    <property type="entry name" value="RUBREDOXIN_LIKE"/>
    <property type="match status" value="1"/>
</dbReference>
<dbReference type="Gene3D" id="3.30.390.30">
    <property type="match status" value="1"/>
</dbReference>
<feature type="domain" description="Rubredoxin-like" evidence="11">
    <location>
        <begin position="419"/>
        <end position="453"/>
    </location>
</feature>
<name>A0ABQ5N3D5_9CLOT</name>
<dbReference type="PRINTS" id="PR00411">
    <property type="entry name" value="PNDRDTASEI"/>
</dbReference>
<dbReference type="Gene3D" id="3.40.50.360">
    <property type="match status" value="1"/>
</dbReference>
<dbReference type="InterPro" id="IPR041575">
    <property type="entry name" value="Rubredoxin_C"/>
</dbReference>
<evidence type="ECO:0000256" key="4">
    <source>
        <dbReference type="ARBA" id="ARBA00007121"/>
    </source>
</evidence>
<dbReference type="PROSITE" id="PS50902">
    <property type="entry name" value="FLAVODOXIN_LIKE"/>
    <property type="match status" value="1"/>
</dbReference>
<dbReference type="InterPro" id="IPR048574">
    <property type="entry name" value="RUBY_RBDX"/>
</dbReference>
<dbReference type="EMBL" id="BRXR01000001">
    <property type="protein sequence ID" value="GLC29690.1"/>
    <property type="molecule type" value="Genomic_DNA"/>
</dbReference>
<dbReference type="Pfam" id="PF19583">
    <property type="entry name" value="ODP"/>
    <property type="match status" value="1"/>
</dbReference>
<evidence type="ECO:0000259" key="11">
    <source>
        <dbReference type="PROSITE" id="PS50903"/>
    </source>
</evidence>
<dbReference type="RefSeq" id="WP_264848978.1">
    <property type="nucleotide sequence ID" value="NZ_BRXR01000001.1"/>
</dbReference>
<evidence type="ECO:0000256" key="8">
    <source>
        <dbReference type="ARBA" id="ARBA00022982"/>
    </source>
</evidence>
<dbReference type="SUPFAM" id="SSF51905">
    <property type="entry name" value="FAD/NAD(P)-binding domain"/>
    <property type="match status" value="2"/>
</dbReference>
<dbReference type="InterPro" id="IPR024934">
    <property type="entry name" value="Rubredoxin-like_dom"/>
</dbReference>
<dbReference type="SMART" id="SM00849">
    <property type="entry name" value="Lactamase_B"/>
    <property type="match status" value="1"/>
</dbReference>
<dbReference type="Pfam" id="PF00258">
    <property type="entry name" value="Flavodoxin_1"/>
    <property type="match status" value="1"/>
</dbReference>
<evidence type="ECO:0000256" key="6">
    <source>
        <dbReference type="ARBA" id="ARBA00022630"/>
    </source>
</evidence>
<evidence type="ECO:0000259" key="10">
    <source>
        <dbReference type="PROSITE" id="PS50902"/>
    </source>
</evidence>
<dbReference type="Gene3D" id="3.50.50.60">
    <property type="entry name" value="FAD/NAD(P)-binding domain"/>
    <property type="match status" value="2"/>
</dbReference>
<dbReference type="CDD" id="cd00729">
    <property type="entry name" value="rubredoxin_SM"/>
    <property type="match status" value="1"/>
</dbReference>
<dbReference type="SUPFAM" id="SSF56281">
    <property type="entry name" value="Metallo-hydrolase/oxidoreductase"/>
    <property type="match status" value="1"/>
</dbReference>
<comment type="similarity">
    <text evidence="4">In the N-terminal section; belongs to the zinc metallo-hydrolase group 3 family.</text>
</comment>
<dbReference type="CDD" id="cd07709">
    <property type="entry name" value="flavodiiron_proteins_MBL-fold"/>
    <property type="match status" value="1"/>
</dbReference>
<comment type="caution">
    <text evidence="12">The sequence shown here is derived from an EMBL/GenBank/DDBJ whole genome shotgun (WGS) entry which is preliminary data.</text>
</comment>
<evidence type="ECO:0000256" key="2">
    <source>
        <dbReference type="ARBA" id="ARBA00001965"/>
    </source>
</evidence>
<evidence type="ECO:0000256" key="5">
    <source>
        <dbReference type="ARBA" id="ARBA00022448"/>
    </source>
</evidence>
<evidence type="ECO:0000313" key="13">
    <source>
        <dbReference type="Proteomes" id="UP001208567"/>
    </source>
</evidence>
<keyword evidence="8" id="KW-0249">Electron transport</keyword>
<comment type="cofactor">
    <cofactor evidence="1">
        <name>Fe cation</name>
        <dbReference type="ChEBI" id="CHEBI:24875"/>
    </cofactor>
</comment>
<dbReference type="InterPro" id="IPR045761">
    <property type="entry name" value="ODP_dom"/>
</dbReference>
<dbReference type="PRINTS" id="PR00368">
    <property type="entry name" value="FADPNR"/>
</dbReference>
<keyword evidence="5" id="KW-0813">Transport</keyword>